<dbReference type="Proteomes" id="UP000029108">
    <property type="component" value="Unassembled WGS sequence"/>
</dbReference>
<gene>
    <name evidence="2" type="ORF">BBIA_0359</name>
</gene>
<evidence type="ECO:0000256" key="1">
    <source>
        <dbReference type="SAM" id="SignalP"/>
    </source>
</evidence>
<name>A0A087A1M8_9BIFI</name>
<reference evidence="2 3" key="1">
    <citation type="submission" date="2014-03" db="EMBL/GenBank/DDBJ databases">
        <title>Genomics of Bifidobacteria.</title>
        <authorList>
            <person name="Ventura M."/>
            <person name="Milani C."/>
            <person name="Lugli G.A."/>
        </authorList>
    </citation>
    <scope>NUCLEOTIDE SEQUENCE [LARGE SCALE GENOMIC DNA]</scope>
    <source>
        <strain evidence="2 3">DSM 23969</strain>
    </source>
</reference>
<dbReference type="RefSeq" id="WP_156103660.1">
    <property type="nucleotide sequence ID" value="NZ_JGYN01000004.1"/>
</dbReference>
<evidence type="ECO:0000313" key="2">
    <source>
        <dbReference type="EMBL" id="KFI52678.1"/>
    </source>
</evidence>
<dbReference type="EMBL" id="JGYN01000004">
    <property type="protein sequence ID" value="KFI52678.1"/>
    <property type="molecule type" value="Genomic_DNA"/>
</dbReference>
<protein>
    <submittedName>
        <fullName evidence="2">Uncharacterized protein</fullName>
    </submittedName>
</protein>
<dbReference type="PROSITE" id="PS51257">
    <property type="entry name" value="PROKAR_LIPOPROTEIN"/>
    <property type="match status" value="1"/>
</dbReference>
<accession>A0A087A1M8</accession>
<feature type="chain" id="PRO_5038835340" evidence="1">
    <location>
        <begin position="28"/>
        <end position="62"/>
    </location>
</feature>
<dbReference type="AlphaFoldDB" id="A0A087A1M8"/>
<comment type="caution">
    <text evidence="2">The sequence shown here is derived from an EMBL/GenBank/DDBJ whole genome shotgun (WGS) entry which is preliminary data.</text>
</comment>
<organism evidence="2 3">
    <name type="scientific">Bifidobacterium biavatii DSM 23969</name>
    <dbReference type="NCBI Taxonomy" id="1437608"/>
    <lineage>
        <taxon>Bacteria</taxon>
        <taxon>Bacillati</taxon>
        <taxon>Actinomycetota</taxon>
        <taxon>Actinomycetes</taxon>
        <taxon>Bifidobacteriales</taxon>
        <taxon>Bifidobacteriaceae</taxon>
        <taxon>Bifidobacterium</taxon>
    </lineage>
</organism>
<sequence>MSGAQKNTRKRIIAGAAMACAAATMLAGCGSDTAGGDKPQIEILVVTQLTPSPPPRWSGPRS</sequence>
<proteinExistence type="predicted"/>
<keyword evidence="3" id="KW-1185">Reference proteome</keyword>
<evidence type="ECO:0000313" key="3">
    <source>
        <dbReference type="Proteomes" id="UP000029108"/>
    </source>
</evidence>
<keyword evidence="1" id="KW-0732">Signal</keyword>
<feature type="signal peptide" evidence="1">
    <location>
        <begin position="1"/>
        <end position="27"/>
    </location>
</feature>